<name>A0A0C3Q2V9_9AGAM</name>
<feature type="transmembrane region" description="Helical" evidence="2">
    <location>
        <begin position="230"/>
        <end position="248"/>
    </location>
</feature>
<dbReference type="OrthoDB" id="3228168at2759"/>
<dbReference type="HOGENOM" id="CLU_740084_0_0_1"/>
<proteinExistence type="predicted"/>
<keyword evidence="4" id="KW-1185">Reference proteome</keyword>
<evidence type="ECO:0000256" key="2">
    <source>
        <dbReference type="SAM" id="Phobius"/>
    </source>
</evidence>
<feature type="region of interest" description="Disordered" evidence="1">
    <location>
        <begin position="1"/>
        <end position="40"/>
    </location>
</feature>
<reference evidence="3 4" key="1">
    <citation type="submission" date="2014-04" db="EMBL/GenBank/DDBJ databases">
        <authorList>
            <consortium name="DOE Joint Genome Institute"/>
            <person name="Kuo A."/>
            <person name="Girlanda M."/>
            <person name="Perotto S."/>
            <person name="Kohler A."/>
            <person name="Nagy L.G."/>
            <person name="Floudas D."/>
            <person name="Copeland A."/>
            <person name="Barry K.W."/>
            <person name="Cichocki N."/>
            <person name="Veneault-Fourrey C."/>
            <person name="LaButti K."/>
            <person name="Lindquist E.A."/>
            <person name="Lipzen A."/>
            <person name="Lundell T."/>
            <person name="Morin E."/>
            <person name="Murat C."/>
            <person name="Sun H."/>
            <person name="Tunlid A."/>
            <person name="Henrissat B."/>
            <person name="Grigoriev I.V."/>
            <person name="Hibbett D.S."/>
            <person name="Martin F."/>
            <person name="Nordberg H.P."/>
            <person name="Cantor M.N."/>
            <person name="Hua S.X."/>
        </authorList>
    </citation>
    <scope>NUCLEOTIDE SEQUENCE [LARGE SCALE GENOMIC DNA]</scope>
    <source>
        <strain evidence="3 4">MUT 4182</strain>
    </source>
</reference>
<organism evidence="3 4">
    <name type="scientific">Tulasnella calospora MUT 4182</name>
    <dbReference type="NCBI Taxonomy" id="1051891"/>
    <lineage>
        <taxon>Eukaryota</taxon>
        <taxon>Fungi</taxon>
        <taxon>Dikarya</taxon>
        <taxon>Basidiomycota</taxon>
        <taxon>Agaricomycotina</taxon>
        <taxon>Agaricomycetes</taxon>
        <taxon>Cantharellales</taxon>
        <taxon>Tulasnellaceae</taxon>
        <taxon>Tulasnella</taxon>
    </lineage>
</organism>
<keyword evidence="2" id="KW-0472">Membrane</keyword>
<keyword evidence="2" id="KW-0812">Transmembrane</keyword>
<feature type="transmembrane region" description="Helical" evidence="2">
    <location>
        <begin position="204"/>
        <end position="224"/>
    </location>
</feature>
<dbReference type="Proteomes" id="UP000054248">
    <property type="component" value="Unassembled WGS sequence"/>
</dbReference>
<sequence length="341" mass="37531">MSTFDGPAGHGQSASTESLPGRSSWSSSAMPKKRRRSASFAQANFHAQTRENQPLSASSLTSSHANELKDCLFRETKHTLTQREHWSDGPATESHTWRLTGAMIRLGVHNLDALITEASRINCGNMTITATLLSAVVVSLFSTTYTDNSTHGRQAANALFATSLFLSLATGIASFLAMEWLAWSTSQELRAQSVIYRMMTTPMRSALMHSATFSFFAGLLVLLWEVTPPAVYVMPVIISISFGLYYAAATLRPIYITYWKGIEQYDSVDPRGLRVQIWTPFLAGTQRVANYTRTTIILPLQGCIRSASNFFDNGKSMQASDIEAQVDGPDWSKTNNCLSTA</sequence>
<evidence type="ECO:0000313" key="3">
    <source>
        <dbReference type="EMBL" id="KIO22890.1"/>
    </source>
</evidence>
<keyword evidence="2" id="KW-1133">Transmembrane helix</keyword>
<reference evidence="4" key="2">
    <citation type="submission" date="2015-01" db="EMBL/GenBank/DDBJ databases">
        <title>Evolutionary Origins and Diversification of the Mycorrhizal Mutualists.</title>
        <authorList>
            <consortium name="DOE Joint Genome Institute"/>
            <consortium name="Mycorrhizal Genomics Consortium"/>
            <person name="Kohler A."/>
            <person name="Kuo A."/>
            <person name="Nagy L.G."/>
            <person name="Floudas D."/>
            <person name="Copeland A."/>
            <person name="Barry K.W."/>
            <person name="Cichocki N."/>
            <person name="Veneault-Fourrey C."/>
            <person name="LaButti K."/>
            <person name="Lindquist E.A."/>
            <person name="Lipzen A."/>
            <person name="Lundell T."/>
            <person name="Morin E."/>
            <person name="Murat C."/>
            <person name="Riley R."/>
            <person name="Ohm R."/>
            <person name="Sun H."/>
            <person name="Tunlid A."/>
            <person name="Henrissat B."/>
            <person name="Grigoriev I.V."/>
            <person name="Hibbett D.S."/>
            <person name="Martin F."/>
        </authorList>
    </citation>
    <scope>NUCLEOTIDE SEQUENCE [LARGE SCALE GENOMIC DNA]</scope>
    <source>
        <strain evidence="4">MUT 4182</strain>
    </source>
</reference>
<evidence type="ECO:0000256" key="1">
    <source>
        <dbReference type="SAM" id="MobiDB-lite"/>
    </source>
</evidence>
<accession>A0A0C3Q2V9</accession>
<gene>
    <name evidence="3" type="ORF">M407DRAFT_27616</name>
</gene>
<feature type="compositionally biased region" description="Polar residues" evidence="1">
    <location>
        <begin position="12"/>
        <end position="29"/>
    </location>
</feature>
<evidence type="ECO:0008006" key="5">
    <source>
        <dbReference type="Google" id="ProtNLM"/>
    </source>
</evidence>
<feature type="transmembrane region" description="Helical" evidence="2">
    <location>
        <begin position="126"/>
        <end position="146"/>
    </location>
</feature>
<evidence type="ECO:0000313" key="4">
    <source>
        <dbReference type="Proteomes" id="UP000054248"/>
    </source>
</evidence>
<protein>
    <recommendedName>
        <fullName evidence="5">Transmembrane protein</fullName>
    </recommendedName>
</protein>
<dbReference type="EMBL" id="KN823098">
    <property type="protein sequence ID" value="KIO22890.1"/>
    <property type="molecule type" value="Genomic_DNA"/>
</dbReference>
<feature type="transmembrane region" description="Helical" evidence="2">
    <location>
        <begin position="158"/>
        <end position="183"/>
    </location>
</feature>
<dbReference type="AlphaFoldDB" id="A0A0C3Q2V9"/>